<dbReference type="EMBL" id="CAJOAZ010027215">
    <property type="protein sequence ID" value="CAF4407925.1"/>
    <property type="molecule type" value="Genomic_DNA"/>
</dbReference>
<proteinExistence type="predicted"/>
<dbReference type="Proteomes" id="UP000663844">
    <property type="component" value="Unassembled WGS sequence"/>
</dbReference>
<feature type="non-terminal residue" evidence="1">
    <location>
        <position position="26"/>
    </location>
</feature>
<dbReference type="AlphaFoldDB" id="A0A820PNR7"/>
<gene>
    <name evidence="1" type="ORF">OXD698_LOCUS51852</name>
</gene>
<evidence type="ECO:0000313" key="2">
    <source>
        <dbReference type="Proteomes" id="UP000663844"/>
    </source>
</evidence>
<protein>
    <submittedName>
        <fullName evidence="1">Uncharacterized protein</fullName>
    </submittedName>
</protein>
<reference evidence="1" key="1">
    <citation type="submission" date="2021-02" db="EMBL/GenBank/DDBJ databases">
        <authorList>
            <person name="Nowell W R."/>
        </authorList>
    </citation>
    <scope>NUCLEOTIDE SEQUENCE</scope>
</reference>
<name>A0A820PNR7_9BILA</name>
<organism evidence="1 2">
    <name type="scientific">Adineta steineri</name>
    <dbReference type="NCBI Taxonomy" id="433720"/>
    <lineage>
        <taxon>Eukaryota</taxon>
        <taxon>Metazoa</taxon>
        <taxon>Spiralia</taxon>
        <taxon>Gnathifera</taxon>
        <taxon>Rotifera</taxon>
        <taxon>Eurotatoria</taxon>
        <taxon>Bdelloidea</taxon>
        <taxon>Adinetida</taxon>
        <taxon>Adinetidae</taxon>
        <taxon>Adineta</taxon>
    </lineage>
</organism>
<accession>A0A820PNR7</accession>
<sequence length="26" mass="2905">MGLALAAEQYQTVLEAVLELLKKVHH</sequence>
<comment type="caution">
    <text evidence="1">The sequence shown here is derived from an EMBL/GenBank/DDBJ whole genome shotgun (WGS) entry which is preliminary data.</text>
</comment>
<evidence type="ECO:0000313" key="1">
    <source>
        <dbReference type="EMBL" id="CAF4407925.1"/>
    </source>
</evidence>